<protein>
    <submittedName>
        <fullName evidence="7">YhgE/Pip domain-containing protein</fullName>
    </submittedName>
</protein>
<keyword evidence="8" id="KW-1185">Reference proteome</keyword>
<dbReference type="InterPro" id="IPR017500">
    <property type="entry name" value="Phage_infect_YhgE_N"/>
</dbReference>
<dbReference type="InterPro" id="IPR023908">
    <property type="entry name" value="xxxLxxG_rpt"/>
</dbReference>
<dbReference type="Proteomes" id="UP001597326">
    <property type="component" value="Unassembled WGS sequence"/>
</dbReference>
<comment type="caution">
    <text evidence="7">The sequence shown here is derived from an EMBL/GenBank/DDBJ whole genome shotgun (WGS) entry which is preliminary data.</text>
</comment>
<evidence type="ECO:0000256" key="3">
    <source>
        <dbReference type="ARBA" id="ARBA00022989"/>
    </source>
</evidence>
<feature type="transmembrane region" description="Helical" evidence="5">
    <location>
        <begin position="582"/>
        <end position="604"/>
    </location>
</feature>
<keyword evidence="3 5" id="KW-1133">Transmembrane helix</keyword>
<feature type="domain" description="ABC-2 type transporter transmembrane" evidence="6">
    <location>
        <begin position="479"/>
        <end position="685"/>
    </location>
</feature>
<evidence type="ECO:0000313" key="7">
    <source>
        <dbReference type="EMBL" id="MFD1889999.1"/>
    </source>
</evidence>
<name>A0ABW4RWA2_9ACTN</name>
<evidence type="ECO:0000259" key="6">
    <source>
        <dbReference type="Pfam" id="PF12698"/>
    </source>
</evidence>
<dbReference type="NCBIfam" id="TIGR03062">
    <property type="entry name" value="pip_yhgE_Cterm"/>
    <property type="match status" value="1"/>
</dbReference>
<comment type="subcellular location">
    <subcellularLocation>
        <location evidence="1">Membrane</location>
        <topology evidence="1">Multi-pass membrane protein</topology>
    </subcellularLocation>
</comment>
<dbReference type="PANTHER" id="PTHR43077">
    <property type="entry name" value="TRANSPORT PERMEASE YVFS-RELATED"/>
    <property type="match status" value="1"/>
</dbReference>
<feature type="transmembrane region" description="Helical" evidence="5">
    <location>
        <begin position="553"/>
        <end position="576"/>
    </location>
</feature>
<accession>A0ABW4RWA2</accession>
<evidence type="ECO:0000256" key="1">
    <source>
        <dbReference type="ARBA" id="ARBA00004141"/>
    </source>
</evidence>
<dbReference type="EMBL" id="JBHUFZ010000016">
    <property type="protein sequence ID" value="MFD1889999.1"/>
    <property type="molecule type" value="Genomic_DNA"/>
</dbReference>
<dbReference type="NCBIfam" id="TIGR03061">
    <property type="entry name" value="pip_yhgE_Nterm"/>
    <property type="match status" value="1"/>
</dbReference>
<keyword evidence="2 5" id="KW-0812">Transmembrane</keyword>
<feature type="transmembrane region" description="Helical" evidence="5">
    <location>
        <begin position="672"/>
        <end position="691"/>
    </location>
</feature>
<dbReference type="InterPro" id="IPR013525">
    <property type="entry name" value="ABC2_TM"/>
</dbReference>
<feature type="domain" description="ABC-2 type transporter transmembrane" evidence="6">
    <location>
        <begin position="20"/>
        <end position="159"/>
    </location>
</feature>
<sequence>MFLSRFELRRFRGLLPKLALIFAALVPVLYGAIYLAANWDPYGRLEHLPVAVVNEDKAVKYNGKDVHAGKDFTDNLLAGHEFDWHITDAAEAEDGLREGRYYLTVRVPSNFSSNLVSGSTDDPRRAEITLHRNDANGFVIGSVTGQAQNKITEAVNQTAVESYFEAVFANLKKIREGMVQARDGSAQLTKGLTDAKSGSSQLATGARTASTSTHQLATGAAELNAGMGQLSTGASQLTAGLGKLSSGSLELYDGATQVAGGTQQLADTVVPVLDRAAEVQGQVKTDSAAINSDIQKLTGQVSGTTSSVDTRLTDLQASLGELAAIPGVADSQAYKNAQARLGLAQQRNQAVAEAAARASTRSSTLNSRVQESAVAGDLKDASAKLTKLNNGAHQVAGGAKELHAGINQAQSGSSQLETGIAKAAGGAGQLSSGAAQLDTGIATLSTNMTKLDTGIGKLLTGSQQLTKGLTDGVKQIPALTEDQANGAAQVLSSPARVNTLVENPAHVYGRGLAPLFFSIAMWVFGISGFLVMRPISGRLLAGRMNPLRLTLSAFIPFGTVAAVGAALMLGTVWAALGLDPVHGLATVGLTLLVALVFAMIAHLLRMSLGLPGSAILLVWLILQLASTGGTYPAAVLPPFFGWINPFMPITYSIDAFRVVISGGLWSHFWRDVAVLVCIGLGALALDVLAVGRRQRFTMNDLHPPLQH</sequence>
<evidence type="ECO:0000256" key="4">
    <source>
        <dbReference type="ARBA" id="ARBA00023136"/>
    </source>
</evidence>
<dbReference type="PANTHER" id="PTHR43077:SF5">
    <property type="entry name" value="PHAGE INFECTION PROTEIN"/>
    <property type="match status" value="1"/>
</dbReference>
<dbReference type="InterPro" id="IPR017501">
    <property type="entry name" value="Phage_infect_YhgE_C"/>
</dbReference>
<organism evidence="7 8">
    <name type="scientific">Luteococcus peritonei</name>
    <dbReference type="NCBI Taxonomy" id="88874"/>
    <lineage>
        <taxon>Bacteria</taxon>
        <taxon>Bacillati</taxon>
        <taxon>Actinomycetota</taxon>
        <taxon>Actinomycetes</taxon>
        <taxon>Propionibacteriales</taxon>
        <taxon>Propionibacteriaceae</taxon>
        <taxon>Luteococcus</taxon>
    </lineage>
</organism>
<proteinExistence type="predicted"/>
<dbReference type="InterPro" id="IPR051328">
    <property type="entry name" value="T7SS_ABC-Transporter"/>
</dbReference>
<evidence type="ECO:0000256" key="2">
    <source>
        <dbReference type="ARBA" id="ARBA00022692"/>
    </source>
</evidence>
<dbReference type="Gene3D" id="1.10.287.950">
    <property type="entry name" value="Methyl-accepting chemotaxis protein"/>
    <property type="match status" value="2"/>
</dbReference>
<reference evidence="8" key="1">
    <citation type="journal article" date="2019" name="Int. J. Syst. Evol. Microbiol.">
        <title>The Global Catalogue of Microorganisms (GCM) 10K type strain sequencing project: providing services to taxonomists for standard genome sequencing and annotation.</title>
        <authorList>
            <consortium name="The Broad Institute Genomics Platform"/>
            <consortium name="The Broad Institute Genome Sequencing Center for Infectious Disease"/>
            <person name="Wu L."/>
            <person name="Ma J."/>
        </authorList>
    </citation>
    <scope>NUCLEOTIDE SEQUENCE [LARGE SCALE GENOMIC DNA]</scope>
    <source>
        <strain evidence="8">CAIM 431</strain>
    </source>
</reference>
<evidence type="ECO:0000313" key="8">
    <source>
        <dbReference type="Proteomes" id="UP001597326"/>
    </source>
</evidence>
<evidence type="ECO:0000256" key="5">
    <source>
        <dbReference type="SAM" id="Phobius"/>
    </source>
</evidence>
<keyword evidence="4 5" id="KW-0472">Membrane</keyword>
<feature type="transmembrane region" description="Helical" evidence="5">
    <location>
        <begin position="616"/>
        <end position="640"/>
    </location>
</feature>
<dbReference type="NCBIfam" id="TIGR03057">
    <property type="entry name" value="xxxLxxG_by_4"/>
    <property type="match status" value="3"/>
</dbReference>
<gene>
    <name evidence="7" type="ORF">ACFSCS_07315</name>
</gene>
<feature type="transmembrane region" description="Helical" evidence="5">
    <location>
        <begin position="512"/>
        <end position="532"/>
    </location>
</feature>
<dbReference type="RefSeq" id="WP_343872948.1">
    <property type="nucleotide sequence ID" value="NZ_BAAAIX010000013.1"/>
</dbReference>
<dbReference type="Pfam" id="PF12698">
    <property type="entry name" value="ABC2_membrane_3"/>
    <property type="match status" value="2"/>
</dbReference>